<comment type="caution">
    <text evidence="3">The sequence shown here is derived from an EMBL/GenBank/DDBJ whole genome shotgun (WGS) entry which is preliminary data.</text>
</comment>
<dbReference type="InterPro" id="IPR016162">
    <property type="entry name" value="Ald_DH_N"/>
</dbReference>
<feature type="domain" description="Aldehyde dehydrogenase" evidence="2">
    <location>
        <begin position="16"/>
        <end position="459"/>
    </location>
</feature>
<dbReference type="GO" id="GO:0016620">
    <property type="term" value="F:oxidoreductase activity, acting on the aldehyde or oxo group of donors, NAD or NADP as acceptor"/>
    <property type="evidence" value="ECO:0007669"/>
    <property type="project" value="InterPro"/>
</dbReference>
<dbReference type="PANTHER" id="PTHR43353">
    <property type="entry name" value="SUCCINATE-SEMIALDEHYDE DEHYDROGENASE, MITOCHONDRIAL"/>
    <property type="match status" value="1"/>
</dbReference>
<reference evidence="3 4" key="1">
    <citation type="submission" date="2016-12" db="EMBL/GenBank/DDBJ databases">
        <title>Trade-off between light-utilization and light-protection in marine flavobacteria.</title>
        <authorList>
            <person name="Kumagai Y."/>
            <person name="Yoshizawa S."/>
            <person name="Kogure K."/>
            <person name="Iwasaki W."/>
        </authorList>
    </citation>
    <scope>NUCLEOTIDE SEQUENCE [LARGE SCALE GENOMIC DNA]</scope>
    <source>
        <strain evidence="3 4">NBRC 108759</strain>
    </source>
</reference>
<dbReference type="InterPro" id="IPR015590">
    <property type="entry name" value="Aldehyde_DH_dom"/>
</dbReference>
<dbReference type="OrthoDB" id="9770537at2"/>
<keyword evidence="1" id="KW-0560">Oxidoreductase</keyword>
<dbReference type="Gene3D" id="3.40.309.10">
    <property type="entry name" value="Aldehyde Dehydrogenase, Chain A, domain 2"/>
    <property type="match status" value="1"/>
</dbReference>
<dbReference type="PANTHER" id="PTHR43353:SF3">
    <property type="entry name" value="ALDEHYDE DEHYDROGENASE-RELATED"/>
    <property type="match status" value="1"/>
</dbReference>
<accession>A0A2S7WSY5</accession>
<evidence type="ECO:0000256" key="1">
    <source>
        <dbReference type="ARBA" id="ARBA00023002"/>
    </source>
</evidence>
<dbReference type="SUPFAM" id="SSF53720">
    <property type="entry name" value="ALDH-like"/>
    <property type="match status" value="1"/>
</dbReference>
<evidence type="ECO:0000259" key="2">
    <source>
        <dbReference type="Pfam" id="PF00171"/>
    </source>
</evidence>
<sequence>MITGKNYIGNQLSAKGNKTYKTFNPELNEENDTTFTEATSEEIQEAVNLASQAFEEFRIISGVKKAEFLNTIADEILALDNELIETYCSETGLPEGRAKGERGRTIGQLRGFANLVAEGSWVEATIDFAQPEREPQPKSDIRKMLIPLGPVVVFGASNFPLAYSTAGGDTAAALASGCPVIVKSHPMHSGTGELVASAIVKAAEKTGMPNGVFSNLNSSGIEVGQQLVSNQKVKAVGFTGSIKGGRALLDLAAKREEPIPVFAEMGSINPVVILPKALENRHQEIAKTYASSITLGTGQFCTNPGLLLGIKSDDLTSFINNLSDEIEKISPSCMLHPNIKKGYEKNKEKVVAQDNVSVEANYTSDVHKNYAQQAVVTVGGKDFLENSTLHLEVFGPFSMVVQCENEEELQTVISNLEGQLTGTIISDDNEISSYQSIIAALQNRVGRIIFNGVPTGVEVCESMVHGGPYPASTDSRFTAVGVNSIKRWVRPFSYQDWPNSLLPQELQNENPLDIFRTIDGIRTKDEI</sequence>
<dbReference type="Gene3D" id="3.40.605.10">
    <property type="entry name" value="Aldehyde Dehydrogenase, Chain A, domain 1"/>
    <property type="match status" value="1"/>
</dbReference>
<dbReference type="CDD" id="cd07129">
    <property type="entry name" value="ALDH_KGSADH"/>
    <property type="match status" value="1"/>
</dbReference>
<keyword evidence="4" id="KW-1185">Reference proteome</keyword>
<dbReference type="InterPro" id="IPR044151">
    <property type="entry name" value="ALDH_KGSADH"/>
</dbReference>
<proteinExistence type="predicted"/>
<dbReference type="InterPro" id="IPR050740">
    <property type="entry name" value="Aldehyde_DH_Superfamily"/>
</dbReference>
<dbReference type="AlphaFoldDB" id="A0A2S7WSY5"/>
<dbReference type="Pfam" id="PF00171">
    <property type="entry name" value="Aldedh"/>
    <property type="match status" value="1"/>
</dbReference>
<evidence type="ECO:0000313" key="4">
    <source>
        <dbReference type="Proteomes" id="UP000238882"/>
    </source>
</evidence>
<dbReference type="InterPro" id="IPR016163">
    <property type="entry name" value="Ald_DH_C"/>
</dbReference>
<name>A0A2S7WSY5_9FLAO</name>
<dbReference type="Proteomes" id="UP000238882">
    <property type="component" value="Unassembled WGS sequence"/>
</dbReference>
<dbReference type="InterPro" id="IPR016161">
    <property type="entry name" value="Ald_DH/histidinol_DH"/>
</dbReference>
<dbReference type="RefSeq" id="WP_105017168.1">
    <property type="nucleotide sequence ID" value="NZ_MSCN01000001.1"/>
</dbReference>
<protein>
    <submittedName>
        <fullName evidence="3">Aldehyde dehydrogenase (NADP(+))</fullName>
    </submittedName>
</protein>
<organism evidence="3 4">
    <name type="scientific">Polaribacter porphyrae</name>
    <dbReference type="NCBI Taxonomy" id="1137780"/>
    <lineage>
        <taxon>Bacteria</taxon>
        <taxon>Pseudomonadati</taxon>
        <taxon>Bacteroidota</taxon>
        <taxon>Flavobacteriia</taxon>
        <taxon>Flavobacteriales</taxon>
        <taxon>Flavobacteriaceae</taxon>
    </lineage>
</organism>
<evidence type="ECO:0000313" key="3">
    <source>
        <dbReference type="EMBL" id="PQJ80566.1"/>
    </source>
</evidence>
<dbReference type="EMBL" id="MSCN01000001">
    <property type="protein sequence ID" value="PQJ80566.1"/>
    <property type="molecule type" value="Genomic_DNA"/>
</dbReference>
<gene>
    <name evidence="3" type="ORF">BTO18_15885</name>
</gene>